<accession>A0A089XJY5</accession>
<dbReference type="InterPro" id="IPR052036">
    <property type="entry name" value="Hydrolase/PRTase-associated"/>
</dbReference>
<organism evidence="2 3">
    <name type="scientific">Streptomyces glaucescens</name>
    <dbReference type="NCBI Taxonomy" id="1907"/>
    <lineage>
        <taxon>Bacteria</taxon>
        <taxon>Bacillati</taxon>
        <taxon>Actinomycetota</taxon>
        <taxon>Actinomycetes</taxon>
        <taxon>Kitasatosporales</taxon>
        <taxon>Streptomycetaceae</taxon>
        <taxon>Streptomyces</taxon>
    </lineage>
</organism>
<dbReference type="eggNOG" id="COG2312">
    <property type="taxonomic scope" value="Bacteria"/>
</dbReference>
<dbReference type="InterPro" id="IPR007815">
    <property type="entry name" value="Emycin_Estase"/>
</dbReference>
<dbReference type="RefSeq" id="WP_043505954.1">
    <property type="nucleotide sequence ID" value="NZ_CP009438.1"/>
</dbReference>
<feature type="chain" id="PRO_5001851844" evidence="1">
    <location>
        <begin position="28"/>
        <end position="470"/>
    </location>
</feature>
<dbReference type="PANTHER" id="PTHR31299:SF0">
    <property type="entry name" value="ESTERASE, PUTATIVE (AFU_ORTHOLOGUE AFUA_1G05850)-RELATED"/>
    <property type="match status" value="1"/>
</dbReference>
<dbReference type="AlphaFoldDB" id="A0A089XJY5"/>
<dbReference type="Gene3D" id="3.30.1870.10">
    <property type="entry name" value="EreA-like, domain 2"/>
    <property type="match status" value="1"/>
</dbReference>
<keyword evidence="1" id="KW-0732">Signal</keyword>
<evidence type="ECO:0000313" key="3">
    <source>
        <dbReference type="Proteomes" id="UP000029482"/>
    </source>
</evidence>
<keyword evidence="3" id="KW-1185">Reference proteome</keyword>
<feature type="signal peptide" evidence="1">
    <location>
        <begin position="1"/>
        <end position="27"/>
    </location>
</feature>
<reference evidence="3" key="1">
    <citation type="journal article" date="2015" name="J. Biotechnol.">
        <title>Complete genome sequence of the actinobacterium Streptomyces glaucescens GLA.O (DSM 40922) consisting of a linear chromosome and one linear plasmid.</title>
        <authorList>
            <person name="Ortseifen V."/>
            <person name="Winkler A."/>
            <person name="Albersmeier A."/>
            <person name="Wendler S."/>
            <person name="Puhler A."/>
            <person name="Kalinowski J."/>
            <person name="Ruckert C."/>
        </authorList>
    </citation>
    <scope>NUCLEOTIDE SEQUENCE [LARGE SCALE GENOMIC DNA]</scope>
    <source>
        <strain evidence="3">DSM 40922 / GLA O</strain>
    </source>
</reference>
<dbReference type="Proteomes" id="UP000029482">
    <property type="component" value="Chromosome"/>
</dbReference>
<protein>
    <submittedName>
        <fullName evidence="2">Succinoglycan biosynthesis protein</fullName>
    </submittedName>
</protein>
<dbReference type="Gene3D" id="1.20.1440.30">
    <property type="entry name" value="Biosynthetic Protein domain"/>
    <property type="match status" value="1"/>
</dbReference>
<gene>
    <name evidence="2" type="ORF">SGLAU_31765</name>
</gene>
<dbReference type="EMBL" id="CP009438">
    <property type="protein sequence ID" value="AIS02287.1"/>
    <property type="molecule type" value="Genomic_DNA"/>
</dbReference>
<evidence type="ECO:0000313" key="2">
    <source>
        <dbReference type="EMBL" id="AIS02287.1"/>
    </source>
</evidence>
<sequence length="470" mass="51300">MNTHKTLLTALLVPLGALLAVAPAASATTLPAPAAASAFAGAAAPAGPEAATAAALGSPEAALGRVAHPLRTTEPHGGLADLRPFGRMVGDARVVGLGEATHSSHEFFTVKHRVLRYLVEKKGFRAFALEAPWSTGLRLDAYLLRGEGDLQQIMDEEFQGTYRWWNNAEYRDLLQWMRMYNVRHPKDPVRFVGDDGGFAGAELYDKVGAYAAASRPELAPRLAELYRGLRPATDAETYVGDYLSKPMAERKELAERTGRALDLLKRRSGTGADTDAHAWAVQHATAIHQMTTLYAFDWDDPQGIADGMLHRDRIMAENVAWWQQRTGDKIVLSAHNSHVALRTYVPGHYPKVQGHFLRERLGGGYLSVGLTFGRGSFNAFGQDGAVRHFTVGPAGPGTAEHTLDRVRYRDFVVDLRDAPAAARAWLAVPRTVKNIGATYPGIADAPQIRLAETHDVVIHLQRVEAARMLK</sequence>
<name>A0A089XJY5_STRGA</name>
<proteinExistence type="predicted"/>
<dbReference type="HOGENOM" id="CLU_026490_2_1_11"/>
<dbReference type="Gene3D" id="3.40.1660.10">
    <property type="entry name" value="EreA-like (biosynthetic domain)"/>
    <property type="match status" value="1"/>
</dbReference>
<dbReference type="CDD" id="cd14728">
    <property type="entry name" value="Ere-like"/>
    <property type="match status" value="1"/>
</dbReference>
<dbReference type="PANTHER" id="PTHR31299">
    <property type="entry name" value="ESTERASE, PUTATIVE (AFU_ORTHOLOGUE AFUA_1G05850)-RELATED"/>
    <property type="match status" value="1"/>
</dbReference>
<dbReference type="STRING" id="1907.SGLAU_31765"/>
<dbReference type="KEGG" id="sgu:SGLAU_31765"/>
<dbReference type="PIRSF" id="PIRSF036794">
    <property type="entry name" value="UCP_erythr_ester"/>
    <property type="match status" value="1"/>
</dbReference>
<dbReference type="GO" id="GO:0046677">
    <property type="term" value="P:response to antibiotic"/>
    <property type="evidence" value="ECO:0007669"/>
    <property type="project" value="InterPro"/>
</dbReference>
<dbReference type="SUPFAM" id="SSF159501">
    <property type="entry name" value="EreA/ChaN-like"/>
    <property type="match status" value="1"/>
</dbReference>
<dbReference type="InterPro" id="IPR014622">
    <property type="entry name" value="UCP036794_erythomycin"/>
</dbReference>
<dbReference type="Pfam" id="PF05139">
    <property type="entry name" value="Erythro_esteras"/>
    <property type="match status" value="1"/>
</dbReference>
<evidence type="ECO:0000256" key="1">
    <source>
        <dbReference type="SAM" id="SignalP"/>
    </source>
</evidence>